<dbReference type="AlphaFoldDB" id="A0A9I9EDT5"/>
<reference evidence="1" key="1">
    <citation type="submission" date="2023-03" db="UniProtKB">
        <authorList>
            <consortium name="EnsemblPlants"/>
        </authorList>
    </citation>
    <scope>IDENTIFICATION</scope>
</reference>
<protein>
    <submittedName>
        <fullName evidence="1">Uncharacterized protein</fullName>
    </submittedName>
</protein>
<accession>A0A9I9EDT5</accession>
<dbReference type="Gramene" id="MELO3C032352.2.1">
    <property type="protein sequence ID" value="MELO3C032352.2.1"/>
    <property type="gene ID" value="MELO3C032352.2"/>
</dbReference>
<evidence type="ECO:0000313" key="1">
    <source>
        <dbReference type="EnsemblPlants" id="MELO3C032352.2.1"/>
    </source>
</evidence>
<proteinExistence type="predicted"/>
<dbReference type="EnsemblPlants" id="MELO3C032352.2.1">
    <property type="protein sequence ID" value="MELO3C032352.2.1"/>
    <property type="gene ID" value="MELO3C032352.2"/>
</dbReference>
<organism evidence="1">
    <name type="scientific">Cucumis melo</name>
    <name type="common">Muskmelon</name>
    <dbReference type="NCBI Taxonomy" id="3656"/>
    <lineage>
        <taxon>Eukaryota</taxon>
        <taxon>Viridiplantae</taxon>
        <taxon>Streptophyta</taxon>
        <taxon>Embryophyta</taxon>
        <taxon>Tracheophyta</taxon>
        <taxon>Spermatophyta</taxon>
        <taxon>Magnoliopsida</taxon>
        <taxon>eudicotyledons</taxon>
        <taxon>Gunneridae</taxon>
        <taxon>Pentapetalae</taxon>
        <taxon>rosids</taxon>
        <taxon>fabids</taxon>
        <taxon>Cucurbitales</taxon>
        <taxon>Cucurbitaceae</taxon>
        <taxon>Benincaseae</taxon>
        <taxon>Cucumis</taxon>
    </lineage>
</organism>
<name>A0A9I9EDT5_CUCME</name>
<sequence length="114" mass="12111">LVRLPSPVRVRLKEIREKRFSAATFPYALSLPFAPPDLSRPSATRSCSAFSDAYTPPATAALSISSVFLSCSRTQNLPVAATQTTSDIAQDSSQSVGQQVLCDVSLGAVFPSSF</sequence>